<dbReference type="RefSeq" id="WP_311677263.1">
    <property type="nucleotide sequence ID" value="NZ_JAVRER010000028.1"/>
</dbReference>
<dbReference type="AlphaFoldDB" id="A0ABD5EA58"/>
<gene>
    <name evidence="2" type="ORF">RM574_18510</name>
</gene>
<accession>A0ABD5EA58</accession>
<comment type="caution">
    <text evidence="2">The sequence shown here is derived from an EMBL/GenBank/DDBJ whole genome shotgun (WGS) entry which is preliminary data.</text>
</comment>
<feature type="compositionally biased region" description="Basic and acidic residues" evidence="1">
    <location>
        <begin position="111"/>
        <end position="123"/>
    </location>
</feature>
<dbReference type="EMBL" id="JAVRER010000028">
    <property type="protein sequence ID" value="MDT0417482.1"/>
    <property type="molecule type" value="Genomic_DNA"/>
</dbReference>
<sequence>MFLVRVGRRVRGTAAPSACAASSRARPVACAAPRPLVIRFDGHAYGSAPPGVPLALAERLGPAVQPPCGGPAESEEVPHTAYRVRGPDPAVALAVRPEGDGAAYLVAARRADGKLPAEVERPARTPSGASAPPSPAATTTG</sequence>
<proteinExistence type="predicted"/>
<protein>
    <submittedName>
        <fullName evidence="2">DUF6281 family protein</fullName>
    </submittedName>
</protein>
<dbReference type="Proteomes" id="UP001183607">
    <property type="component" value="Unassembled WGS sequence"/>
</dbReference>
<name>A0ABD5EA58_9ACTN</name>
<evidence type="ECO:0000313" key="2">
    <source>
        <dbReference type="EMBL" id="MDT0417482.1"/>
    </source>
</evidence>
<reference evidence="3" key="1">
    <citation type="submission" date="2023-07" db="EMBL/GenBank/DDBJ databases">
        <title>30 novel species of actinomycetes from the DSMZ collection.</title>
        <authorList>
            <person name="Nouioui I."/>
        </authorList>
    </citation>
    <scope>NUCLEOTIDE SEQUENCE [LARGE SCALE GENOMIC DNA]</scope>
    <source>
        <strain evidence="3">DSM 41982</strain>
    </source>
</reference>
<organism evidence="2 3">
    <name type="scientific">Streptomyces evansiae</name>
    <dbReference type="NCBI Taxonomy" id="3075535"/>
    <lineage>
        <taxon>Bacteria</taxon>
        <taxon>Bacillati</taxon>
        <taxon>Actinomycetota</taxon>
        <taxon>Actinomycetes</taxon>
        <taxon>Kitasatosporales</taxon>
        <taxon>Streptomycetaceae</taxon>
        <taxon>Streptomyces</taxon>
    </lineage>
</organism>
<dbReference type="Pfam" id="PF19797">
    <property type="entry name" value="DUF6281"/>
    <property type="match status" value="1"/>
</dbReference>
<evidence type="ECO:0000313" key="3">
    <source>
        <dbReference type="Proteomes" id="UP001183607"/>
    </source>
</evidence>
<feature type="region of interest" description="Disordered" evidence="1">
    <location>
        <begin position="111"/>
        <end position="141"/>
    </location>
</feature>
<dbReference type="InterPro" id="IPR046248">
    <property type="entry name" value="DUF6281"/>
</dbReference>
<feature type="compositionally biased region" description="Low complexity" evidence="1">
    <location>
        <begin position="124"/>
        <end position="141"/>
    </location>
</feature>
<evidence type="ECO:0000256" key="1">
    <source>
        <dbReference type="SAM" id="MobiDB-lite"/>
    </source>
</evidence>